<dbReference type="GO" id="GO:0016798">
    <property type="term" value="F:hydrolase activity, acting on glycosyl bonds"/>
    <property type="evidence" value="ECO:0007669"/>
    <property type="project" value="UniProtKB-KW"/>
</dbReference>
<dbReference type="SUPFAM" id="SSF51445">
    <property type="entry name" value="(Trans)glycosidases"/>
    <property type="match status" value="1"/>
</dbReference>
<evidence type="ECO:0000313" key="7">
    <source>
        <dbReference type="EMBL" id="QOY91691.1"/>
    </source>
</evidence>
<dbReference type="Gene3D" id="2.60.40.1180">
    <property type="entry name" value="Golgi alpha-mannosidase II"/>
    <property type="match status" value="1"/>
</dbReference>
<dbReference type="Pfam" id="PF10566">
    <property type="entry name" value="Glyco_hydro_97"/>
    <property type="match status" value="1"/>
</dbReference>
<keyword evidence="3" id="KW-0732">Signal</keyword>
<keyword evidence="1 7" id="KW-0378">Hydrolase</keyword>
<dbReference type="PANTHER" id="PTHR35803">
    <property type="entry name" value="GLUCAN 1,4-ALPHA-GLUCOSIDASE SUSB-RELATED"/>
    <property type="match status" value="1"/>
</dbReference>
<protein>
    <submittedName>
        <fullName evidence="7">Glycoside hydrolase family 97 protein</fullName>
    </submittedName>
</protein>
<evidence type="ECO:0000256" key="1">
    <source>
        <dbReference type="ARBA" id="ARBA00022801"/>
    </source>
</evidence>
<dbReference type="InterPro" id="IPR029486">
    <property type="entry name" value="GH97_N"/>
</dbReference>
<feature type="signal peptide" evidence="3">
    <location>
        <begin position="1"/>
        <end position="18"/>
    </location>
</feature>
<accession>A0A7S7NXR8</accession>
<dbReference type="InterPro" id="IPR052720">
    <property type="entry name" value="Glycosyl_hydrolase_97"/>
</dbReference>
<dbReference type="RefSeq" id="WP_194453345.1">
    <property type="nucleotide sequence ID" value="NZ_CP063849.1"/>
</dbReference>
<keyword evidence="2" id="KW-0326">Glycosidase</keyword>
<dbReference type="InterPro" id="IPR014718">
    <property type="entry name" value="GH-type_carb-bd"/>
</dbReference>
<dbReference type="Pfam" id="PF14509">
    <property type="entry name" value="GH97_C"/>
    <property type="match status" value="1"/>
</dbReference>
<dbReference type="InterPro" id="IPR013780">
    <property type="entry name" value="Glyco_hydro_b"/>
</dbReference>
<dbReference type="KEGG" id="pfer:IRI77_17620"/>
<reference evidence="7 8" key="1">
    <citation type="submission" date="2020-10" db="EMBL/GenBank/DDBJ databases">
        <title>Complete genome sequence of Paludibaculum fermentans P105T, a facultatively anaerobic acidobacterium capable of dissimilatory Fe(III) reduction.</title>
        <authorList>
            <person name="Dedysh S.N."/>
            <person name="Beletsky A.V."/>
            <person name="Kulichevskaya I.S."/>
            <person name="Mardanov A.V."/>
            <person name="Ravin N.V."/>
        </authorList>
    </citation>
    <scope>NUCLEOTIDE SEQUENCE [LARGE SCALE GENOMIC DNA]</scope>
    <source>
        <strain evidence="7 8">P105</strain>
    </source>
</reference>
<sequence length="667" mass="73443">MRLISFLSAVLVFGTAAAQTITSPDQHLTIAFQTVTPATASPGQSLTGLPPSPQGQLVYRVTFHGKELVESSALRLELRDQPALGTAVRIVNVSTSSIDETYRLPHGKTSTARDHCQALRLDLEETAPPARKFIVEARAYNDAVAFRYVIPAQPGLSEYVLTREATEFRIAKDPITYALVLPNYRSMYESEFLKLPASAFSNQGGVKSSSLIGLPLLMEVPGVAWAAITEADMRGNAAMYLENPSGSWAGHYFESRLAPQVEDPAVAVRSTLPHNSPWRIILVGTEPGRLIESTVITNLNPPPAISDISWIHPGKASWDWWNGSQGRDGKPAFTTETMKYYVDFSAHSGFPYMLVDAGWSSLDNITRINGRVDVPELVNYAAPKNVRIWIWLHYRGVVKQMEEAFAIYEKWGVAGMKIDFIERDDQAGIDFYYKVAECAARHHLMVDFHGSTKPTGMERTWPNVMGYEAVLGMEQSKAGARDNPDSHVTLPFTRMLTGLMDYTPGGFENATKADFVPRGLAPMVMGTRAHHLAMYAVYDAPVQMVADSPAAYRDQPSFEFIRSVPASWDESKVLAGLPGEFIVMSRRHGNEWFLGAMTNWTQREVEIPLSFLPSGSFTAEIYADAADSATSPKNISIRKQGVDRAKTLKLSMAPGGGYAARLAPAKP</sequence>
<organism evidence="7 8">
    <name type="scientific">Paludibaculum fermentans</name>
    <dbReference type="NCBI Taxonomy" id="1473598"/>
    <lineage>
        <taxon>Bacteria</taxon>
        <taxon>Pseudomonadati</taxon>
        <taxon>Acidobacteriota</taxon>
        <taxon>Terriglobia</taxon>
        <taxon>Bryobacterales</taxon>
        <taxon>Bryobacteraceae</taxon>
        <taxon>Paludibaculum</taxon>
    </lineage>
</organism>
<dbReference type="Pfam" id="PF14508">
    <property type="entry name" value="GH97_N"/>
    <property type="match status" value="1"/>
</dbReference>
<dbReference type="PANTHER" id="PTHR35803:SF2">
    <property type="entry name" value="RETAINING ALPHA-GALACTOSIDASE"/>
    <property type="match status" value="1"/>
</dbReference>
<dbReference type="EMBL" id="CP063849">
    <property type="protein sequence ID" value="QOY91691.1"/>
    <property type="molecule type" value="Genomic_DNA"/>
</dbReference>
<dbReference type="Proteomes" id="UP000593892">
    <property type="component" value="Chromosome"/>
</dbReference>
<feature type="domain" description="Glycosyl-hydrolase 97 C-terminal oligomerisation" evidence="6">
    <location>
        <begin position="567"/>
        <end position="662"/>
    </location>
</feature>
<feature type="domain" description="Glycosyl-hydrolase 97 catalytic" evidence="4">
    <location>
        <begin position="320"/>
        <end position="470"/>
    </location>
</feature>
<dbReference type="InterPro" id="IPR019563">
    <property type="entry name" value="GH97_catalytic"/>
</dbReference>
<dbReference type="Gene3D" id="2.70.98.10">
    <property type="match status" value="1"/>
</dbReference>
<proteinExistence type="predicted"/>
<feature type="domain" description="Glycosyl-hydrolase 97 N-terminal" evidence="5">
    <location>
        <begin position="41"/>
        <end position="302"/>
    </location>
</feature>
<dbReference type="GO" id="GO:0030246">
    <property type="term" value="F:carbohydrate binding"/>
    <property type="evidence" value="ECO:0007669"/>
    <property type="project" value="InterPro"/>
</dbReference>
<keyword evidence="8" id="KW-1185">Reference proteome</keyword>
<dbReference type="AlphaFoldDB" id="A0A7S7NXR8"/>
<dbReference type="InterPro" id="IPR017853">
    <property type="entry name" value="GH"/>
</dbReference>
<evidence type="ECO:0000256" key="3">
    <source>
        <dbReference type="SAM" id="SignalP"/>
    </source>
</evidence>
<dbReference type="Gene3D" id="3.20.20.70">
    <property type="entry name" value="Aldolase class I"/>
    <property type="match status" value="1"/>
</dbReference>
<dbReference type="InterPro" id="IPR029483">
    <property type="entry name" value="GH97_C"/>
</dbReference>
<name>A0A7S7NXR8_PALFE</name>
<evidence type="ECO:0000259" key="5">
    <source>
        <dbReference type="Pfam" id="PF14508"/>
    </source>
</evidence>
<feature type="chain" id="PRO_5032783461" evidence="3">
    <location>
        <begin position="19"/>
        <end position="667"/>
    </location>
</feature>
<gene>
    <name evidence="7" type="ORF">IRI77_17620</name>
</gene>
<evidence type="ECO:0000259" key="6">
    <source>
        <dbReference type="Pfam" id="PF14509"/>
    </source>
</evidence>
<evidence type="ECO:0000259" key="4">
    <source>
        <dbReference type="Pfam" id="PF10566"/>
    </source>
</evidence>
<evidence type="ECO:0000313" key="8">
    <source>
        <dbReference type="Proteomes" id="UP000593892"/>
    </source>
</evidence>
<dbReference type="InterPro" id="IPR013785">
    <property type="entry name" value="Aldolase_TIM"/>
</dbReference>
<evidence type="ECO:0000256" key="2">
    <source>
        <dbReference type="ARBA" id="ARBA00023295"/>
    </source>
</evidence>